<sequence length="276" mass="30985">MFRAIVKRTLNDLTSRPAASKATWLPRQHLRMTGSPPQARLNFYSRQVNQGDTKKRTVALMAGLGTTTVVAALAASSIGAAVPEEYVEELSEALRKGFESNSVTAFREAQLLSTRLWLSHYFRGDFLDEGTLGRDLVIFDGVYILDEDTRVLYLPAENAAIIPVVCVSINHALRITTLSDLDMGKIDAPQNGQSFFRGIPKYLLALTLMQVLRHLDEHIVSKWSQEGRFKRCFVILRWADVSLPLLFQEKDGKFSPSLMLGWDEIRSDNGIDVVQQ</sequence>
<evidence type="ECO:0000313" key="2">
    <source>
        <dbReference type="Proteomes" id="UP001390339"/>
    </source>
</evidence>
<dbReference type="EMBL" id="JAPCWZ010000007">
    <property type="protein sequence ID" value="KAK8855973.1"/>
    <property type="molecule type" value="Genomic_DNA"/>
</dbReference>
<dbReference type="Proteomes" id="UP001390339">
    <property type="component" value="Unassembled WGS sequence"/>
</dbReference>
<organism evidence="1 2">
    <name type="scientific">Apiospora arundinis</name>
    <dbReference type="NCBI Taxonomy" id="335852"/>
    <lineage>
        <taxon>Eukaryota</taxon>
        <taxon>Fungi</taxon>
        <taxon>Dikarya</taxon>
        <taxon>Ascomycota</taxon>
        <taxon>Pezizomycotina</taxon>
        <taxon>Sordariomycetes</taxon>
        <taxon>Xylariomycetidae</taxon>
        <taxon>Amphisphaeriales</taxon>
        <taxon>Apiosporaceae</taxon>
        <taxon>Apiospora</taxon>
    </lineage>
</organism>
<keyword evidence="2" id="KW-1185">Reference proteome</keyword>
<comment type="caution">
    <text evidence="1">The sequence shown here is derived from an EMBL/GenBank/DDBJ whole genome shotgun (WGS) entry which is preliminary data.</text>
</comment>
<protein>
    <submittedName>
        <fullName evidence="1">Uncharacterized protein</fullName>
    </submittedName>
</protein>
<gene>
    <name evidence="1" type="ORF">PGQ11_011885</name>
</gene>
<evidence type="ECO:0000313" key="1">
    <source>
        <dbReference type="EMBL" id="KAK8855973.1"/>
    </source>
</evidence>
<accession>A0ABR2I0X0</accession>
<reference evidence="1 2" key="1">
    <citation type="journal article" date="2024" name="IMA Fungus">
        <title>Apiospora arundinis, a panoply of carbohydrate-active enzymes and secondary metabolites.</title>
        <authorList>
            <person name="Sorensen T."/>
            <person name="Petersen C."/>
            <person name="Muurmann A.T."/>
            <person name="Christiansen J.V."/>
            <person name="Brundto M.L."/>
            <person name="Overgaard C.K."/>
            <person name="Boysen A.T."/>
            <person name="Wollenberg R.D."/>
            <person name="Larsen T.O."/>
            <person name="Sorensen J.L."/>
            <person name="Nielsen K.L."/>
            <person name="Sondergaard T.E."/>
        </authorList>
    </citation>
    <scope>NUCLEOTIDE SEQUENCE [LARGE SCALE GENOMIC DNA]</scope>
    <source>
        <strain evidence="1 2">AAU 773</strain>
    </source>
</reference>
<name>A0ABR2I0X0_9PEZI</name>
<proteinExistence type="predicted"/>